<keyword evidence="2" id="KW-0489">Methyltransferase</keyword>
<dbReference type="CDD" id="cd02440">
    <property type="entry name" value="AdoMet_MTases"/>
    <property type="match status" value="1"/>
</dbReference>
<dbReference type="EMBL" id="QVTD01000010">
    <property type="protein sequence ID" value="RFU62525.1"/>
    <property type="molecule type" value="Genomic_DNA"/>
</dbReference>
<accession>A0A372LAB1</accession>
<dbReference type="AlphaFoldDB" id="A0A372LAB1"/>
<reference evidence="2 3" key="1">
    <citation type="submission" date="2018-08" db="EMBL/GenBank/DDBJ databases">
        <title>Bacillus chawlae sp. nov., Bacillus glennii sp. nov., and Bacillus saganii sp. nov. Isolated from the Vehicle Assembly Building at Kennedy Space Center where the Viking Spacecraft were Assembled.</title>
        <authorList>
            <person name="Seuylemezian A."/>
            <person name="Vaishampayan P."/>
        </authorList>
    </citation>
    <scope>NUCLEOTIDE SEQUENCE [LARGE SCALE GENOMIC DNA]</scope>
    <source>
        <strain evidence="2 3">V44-8</strain>
    </source>
</reference>
<name>A0A372LAB1_9BACI</name>
<comment type="caution">
    <text evidence="2">The sequence shown here is derived from an EMBL/GenBank/DDBJ whole genome shotgun (WGS) entry which is preliminary data.</text>
</comment>
<evidence type="ECO:0000313" key="2">
    <source>
        <dbReference type="EMBL" id="RFU62525.1"/>
    </source>
</evidence>
<dbReference type="OrthoDB" id="8385759at2"/>
<sequence>MAAYRTEIHAHLIHKQTEFKEHNERAWNQNNYQALINRYGRPEEISEKIKQNPIWRLHPFNKYLGDVPGKKVVHLMGSNGVKGTALALLGAQVKVIDFSQENAAFASELAAAAGVSVEYVVSDVLSLPKEHVNGEADIVLMELGVLHYLIDLHPLLDVVKQLLKPGGRFVLHEFHPVSTKLITSTGKKHKVTGNYFDPEIESHTVAFSKHMPGEEQNKLSKVVQRKWTLGELVTSVGQSGLVIKVLEEEPNHKMHDIGLPKTYTLVAEKSFE</sequence>
<evidence type="ECO:0000313" key="3">
    <source>
        <dbReference type="Proteomes" id="UP000262939"/>
    </source>
</evidence>
<keyword evidence="2" id="KW-0808">Transferase</keyword>
<evidence type="ECO:0000259" key="1">
    <source>
        <dbReference type="Pfam" id="PF08241"/>
    </source>
</evidence>
<dbReference type="InterPro" id="IPR013216">
    <property type="entry name" value="Methyltransf_11"/>
</dbReference>
<dbReference type="Gene3D" id="3.40.50.150">
    <property type="entry name" value="Vaccinia Virus protein VP39"/>
    <property type="match status" value="1"/>
</dbReference>
<dbReference type="Proteomes" id="UP000262939">
    <property type="component" value="Unassembled WGS sequence"/>
</dbReference>
<keyword evidence="3" id="KW-1185">Reference proteome</keyword>
<organism evidence="2 3">
    <name type="scientific">Peribacillus glennii</name>
    <dbReference type="NCBI Taxonomy" id="2303991"/>
    <lineage>
        <taxon>Bacteria</taxon>
        <taxon>Bacillati</taxon>
        <taxon>Bacillota</taxon>
        <taxon>Bacilli</taxon>
        <taxon>Bacillales</taxon>
        <taxon>Bacillaceae</taxon>
        <taxon>Peribacillus</taxon>
    </lineage>
</organism>
<dbReference type="SUPFAM" id="SSF53335">
    <property type="entry name" value="S-adenosyl-L-methionine-dependent methyltransferases"/>
    <property type="match status" value="1"/>
</dbReference>
<feature type="domain" description="Methyltransferase type 11" evidence="1">
    <location>
        <begin position="84"/>
        <end position="171"/>
    </location>
</feature>
<dbReference type="Pfam" id="PF08241">
    <property type="entry name" value="Methyltransf_11"/>
    <property type="match status" value="1"/>
</dbReference>
<dbReference type="GO" id="GO:0032259">
    <property type="term" value="P:methylation"/>
    <property type="evidence" value="ECO:0007669"/>
    <property type="project" value="UniProtKB-KW"/>
</dbReference>
<protein>
    <submittedName>
        <fullName evidence="2">Class I SAM-dependent methyltransferase</fullName>
    </submittedName>
</protein>
<gene>
    <name evidence="2" type="ORF">D0466_14625</name>
</gene>
<dbReference type="InterPro" id="IPR029063">
    <property type="entry name" value="SAM-dependent_MTases_sf"/>
</dbReference>
<dbReference type="GO" id="GO:0008757">
    <property type="term" value="F:S-adenosylmethionine-dependent methyltransferase activity"/>
    <property type="evidence" value="ECO:0007669"/>
    <property type="project" value="InterPro"/>
</dbReference>
<proteinExistence type="predicted"/>